<evidence type="ECO:0000313" key="2">
    <source>
        <dbReference type="EMBL" id="KKU57536.1"/>
    </source>
</evidence>
<dbReference type="SUPFAM" id="SSF88723">
    <property type="entry name" value="PIN domain-like"/>
    <property type="match status" value="1"/>
</dbReference>
<dbReference type="EMBL" id="LCNN01000009">
    <property type="protein sequence ID" value="KKU57536.1"/>
    <property type="molecule type" value="Genomic_DNA"/>
</dbReference>
<proteinExistence type="predicted"/>
<sequence>MSASKFYFIDANVFLRVFINDDGPAFINCVKFFELVKTGKILAVTSSIAVAEVVWVMLSFYKLPKDVVIEAIGGIVNMHGLTIMDRVDHLLALTLYKTHGVKYTDCLIVSSFFQEKEKWVMVSYDKDFDKLKIKRATPDSICA</sequence>
<dbReference type="InterPro" id="IPR029060">
    <property type="entry name" value="PIN-like_dom_sf"/>
</dbReference>
<dbReference type="InterPro" id="IPR052106">
    <property type="entry name" value="PINc/VapC_TA"/>
</dbReference>
<feature type="domain" description="PIN" evidence="1">
    <location>
        <begin position="7"/>
        <end position="132"/>
    </location>
</feature>
<dbReference type="Proteomes" id="UP000034684">
    <property type="component" value="Unassembled WGS sequence"/>
</dbReference>
<organism evidence="2 3">
    <name type="scientific">candidate division WWE3 bacterium GW2011_GWB1_47_11</name>
    <dbReference type="NCBI Taxonomy" id="1619117"/>
    <lineage>
        <taxon>Bacteria</taxon>
        <taxon>Katanobacteria</taxon>
    </lineage>
</organism>
<comment type="caution">
    <text evidence="2">The sequence shown here is derived from an EMBL/GenBank/DDBJ whole genome shotgun (WGS) entry which is preliminary data.</text>
</comment>
<protein>
    <submittedName>
        <fullName evidence="2">Putative nucleic acid-binding protein</fullName>
    </submittedName>
</protein>
<evidence type="ECO:0000259" key="1">
    <source>
        <dbReference type="Pfam" id="PF01850"/>
    </source>
</evidence>
<dbReference type="Gene3D" id="3.40.50.1010">
    <property type="entry name" value="5'-nuclease"/>
    <property type="match status" value="1"/>
</dbReference>
<name>A0A0G1RK74_UNCKA</name>
<dbReference type="AlphaFoldDB" id="A0A0G1RK74"/>
<dbReference type="InterPro" id="IPR002716">
    <property type="entry name" value="PIN_dom"/>
</dbReference>
<gene>
    <name evidence="2" type="ORF">UX79_C0009G0001</name>
</gene>
<dbReference type="Pfam" id="PF01850">
    <property type="entry name" value="PIN"/>
    <property type="match status" value="1"/>
</dbReference>
<accession>A0A0G1RK74</accession>
<dbReference type="PANTHER" id="PTHR38826">
    <property type="entry name" value="RIBONUCLEASE VAPC13"/>
    <property type="match status" value="1"/>
</dbReference>
<evidence type="ECO:0000313" key="3">
    <source>
        <dbReference type="Proteomes" id="UP000034684"/>
    </source>
</evidence>
<dbReference type="PANTHER" id="PTHR38826:SF5">
    <property type="entry name" value="RIBONUCLEASE VAPC13"/>
    <property type="match status" value="1"/>
</dbReference>
<reference evidence="2 3" key="1">
    <citation type="journal article" date="2015" name="Nature">
        <title>rRNA introns, odd ribosomes, and small enigmatic genomes across a large radiation of phyla.</title>
        <authorList>
            <person name="Brown C.T."/>
            <person name="Hug L.A."/>
            <person name="Thomas B.C."/>
            <person name="Sharon I."/>
            <person name="Castelle C.J."/>
            <person name="Singh A."/>
            <person name="Wilkins M.J."/>
            <person name="Williams K.H."/>
            <person name="Banfield J.F."/>
        </authorList>
    </citation>
    <scope>NUCLEOTIDE SEQUENCE [LARGE SCALE GENOMIC DNA]</scope>
</reference>